<sequence>MVNAIGDYGAQPGPYGFTKDADSDEAHKGGEDPKSKAHHDARSEDVLGQARSDTLVQVRAKLVYKKAESHLEKLDAPPERWPAIKKLRLDKSADIVEALYSDVGGEEDDETQDTTCCVQPEVPSTPPAKRPRPAQDRKRSALARKDYSELTPTELREVESPGLGVMSWRHFGILVKFPPGTANAFEQTSVFPDYTPNLTKASEVEAIRARWKPALFKMVWRADPWDAMLDGRSKYLLLHKREDLSPSARSGLEEIVEFMRKNRRAFWLFCPWFFIQ</sequence>
<name>A0A9W7D1V1_9STRA</name>
<dbReference type="Proteomes" id="UP001165121">
    <property type="component" value="Unassembled WGS sequence"/>
</dbReference>
<evidence type="ECO:0000256" key="1">
    <source>
        <dbReference type="SAM" id="MobiDB-lite"/>
    </source>
</evidence>
<comment type="caution">
    <text evidence="2">The sequence shown here is derived from an EMBL/GenBank/DDBJ whole genome shotgun (WGS) entry which is preliminary data.</text>
</comment>
<organism evidence="2 3">
    <name type="scientific">Phytophthora fragariaefolia</name>
    <dbReference type="NCBI Taxonomy" id="1490495"/>
    <lineage>
        <taxon>Eukaryota</taxon>
        <taxon>Sar</taxon>
        <taxon>Stramenopiles</taxon>
        <taxon>Oomycota</taxon>
        <taxon>Peronosporomycetes</taxon>
        <taxon>Peronosporales</taxon>
        <taxon>Peronosporaceae</taxon>
        <taxon>Phytophthora</taxon>
    </lineage>
</organism>
<keyword evidence="3" id="KW-1185">Reference proteome</keyword>
<feature type="region of interest" description="Disordered" evidence="1">
    <location>
        <begin position="102"/>
        <end position="146"/>
    </location>
</feature>
<gene>
    <name evidence="2" type="ORF">Pfra01_002159000</name>
</gene>
<protein>
    <submittedName>
        <fullName evidence="2">Unnamed protein product</fullName>
    </submittedName>
</protein>
<feature type="compositionally biased region" description="Basic and acidic residues" evidence="1">
    <location>
        <begin position="19"/>
        <end position="45"/>
    </location>
</feature>
<accession>A0A9W7D1V1</accession>
<dbReference type="EMBL" id="BSXT01003113">
    <property type="protein sequence ID" value="GMF52628.1"/>
    <property type="molecule type" value="Genomic_DNA"/>
</dbReference>
<proteinExistence type="predicted"/>
<reference evidence="2" key="1">
    <citation type="submission" date="2023-04" db="EMBL/GenBank/DDBJ databases">
        <title>Phytophthora fragariaefolia NBRC 109709.</title>
        <authorList>
            <person name="Ichikawa N."/>
            <person name="Sato H."/>
            <person name="Tonouchi N."/>
        </authorList>
    </citation>
    <scope>NUCLEOTIDE SEQUENCE</scope>
    <source>
        <strain evidence="2">NBRC 109709</strain>
    </source>
</reference>
<dbReference type="AlphaFoldDB" id="A0A9W7D1V1"/>
<feature type="region of interest" description="Disordered" evidence="1">
    <location>
        <begin position="1"/>
        <end position="52"/>
    </location>
</feature>
<dbReference type="OrthoDB" id="100243at2759"/>
<evidence type="ECO:0000313" key="3">
    <source>
        <dbReference type="Proteomes" id="UP001165121"/>
    </source>
</evidence>
<feature type="compositionally biased region" description="Basic and acidic residues" evidence="1">
    <location>
        <begin position="133"/>
        <end position="146"/>
    </location>
</feature>
<evidence type="ECO:0000313" key="2">
    <source>
        <dbReference type="EMBL" id="GMF52628.1"/>
    </source>
</evidence>